<dbReference type="PANTHER" id="PTHR46889">
    <property type="entry name" value="TRANSPOSASE INSF FOR INSERTION SEQUENCE IS3B-RELATED"/>
    <property type="match status" value="1"/>
</dbReference>
<reference evidence="1 2" key="1">
    <citation type="submission" date="2016-10" db="EMBL/GenBank/DDBJ databases">
        <authorList>
            <person name="de Groot N.N."/>
        </authorList>
    </citation>
    <scope>NUCLEOTIDE SEQUENCE [LARGE SCALE GENOMIC DNA]</scope>
    <source>
        <strain evidence="1 2">LMG 27731</strain>
    </source>
</reference>
<evidence type="ECO:0008006" key="3">
    <source>
        <dbReference type="Google" id="ProtNLM"/>
    </source>
</evidence>
<dbReference type="AlphaFoldDB" id="A0A1I6Y1G9"/>
<gene>
    <name evidence="1" type="ORF">SAMN05192563_1001270</name>
</gene>
<dbReference type="Proteomes" id="UP000198844">
    <property type="component" value="Unassembled WGS sequence"/>
</dbReference>
<dbReference type="EMBL" id="FPBH01000001">
    <property type="protein sequence ID" value="SFT44276.1"/>
    <property type="molecule type" value="Genomic_DNA"/>
</dbReference>
<name>A0A1I6Y1G9_9BURK</name>
<protein>
    <recommendedName>
        <fullName evidence="3">Transposase</fullName>
    </recommendedName>
</protein>
<dbReference type="PANTHER" id="PTHR46889:SF4">
    <property type="entry name" value="TRANSPOSASE INSO FOR INSERTION SEQUENCE ELEMENT IS911B-RELATED"/>
    <property type="match status" value="1"/>
</dbReference>
<evidence type="ECO:0000313" key="2">
    <source>
        <dbReference type="Proteomes" id="UP000198844"/>
    </source>
</evidence>
<organism evidence="1 2">
    <name type="scientific">Paraburkholderia aspalathi</name>
    <dbReference type="NCBI Taxonomy" id="1324617"/>
    <lineage>
        <taxon>Bacteria</taxon>
        <taxon>Pseudomonadati</taxon>
        <taxon>Pseudomonadota</taxon>
        <taxon>Betaproteobacteria</taxon>
        <taxon>Burkholderiales</taxon>
        <taxon>Burkholderiaceae</taxon>
        <taxon>Paraburkholderia</taxon>
    </lineage>
</organism>
<evidence type="ECO:0000313" key="1">
    <source>
        <dbReference type="EMBL" id="SFT44276.1"/>
    </source>
</evidence>
<sequence length="85" mass="9575">MALHGLRRSNERKYVATTNSNHGLPVAPNLLARNFIAIDGLHHLRGGDRTLAFPKSTSFLTYLVVAIDLFSRQMMSWSMHSHTRA</sequence>
<dbReference type="InterPro" id="IPR050900">
    <property type="entry name" value="Transposase_IS3/IS150/IS904"/>
</dbReference>
<proteinExistence type="predicted"/>
<accession>A0A1I6Y1G9</accession>